<dbReference type="Pfam" id="PF11365">
    <property type="entry name" value="SOGA"/>
    <property type="match status" value="1"/>
</dbReference>
<evidence type="ECO:0000256" key="5">
    <source>
        <dbReference type="SAM" id="Coils"/>
    </source>
</evidence>
<evidence type="ECO:0000259" key="7">
    <source>
        <dbReference type="Pfam" id="PF11365"/>
    </source>
</evidence>
<evidence type="ECO:0000256" key="2">
    <source>
        <dbReference type="ARBA" id="ARBA00022553"/>
    </source>
</evidence>
<reference evidence="8" key="2">
    <citation type="submission" date="2025-08" db="UniProtKB">
        <authorList>
            <consortium name="Ensembl"/>
        </authorList>
    </citation>
    <scope>IDENTIFICATION</scope>
</reference>
<proteinExistence type="predicted"/>
<reference evidence="8" key="3">
    <citation type="submission" date="2025-09" db="UniProtKB">
        <authorList>
            <consortium name="Ensembl"/>
        </authorList>
    </citation>
    <scope>IDENTIFICATION</scope>
</reference>
<reference evidence="8" key="1">
    <citation type="submission" date="2020-06" db="EMBL/GenBank/DDBJ databases">
        <authorList>
            <consortium name="Wellcome Sanger Institute Data Sharing"/>
        </authorList>
    </citation>
    <scope>NUCLEOTIDE SEQUENCE [LARGE SCALE GENOMIC DNA]</scope>
</reference>
<feature type="coiled-coil region" evidence="5">
    <location>
        <begin position="170"/>
        <end position="207"/>
    </location>
</feature>
<dbReference type="Ensembl" id="ENSGWIT00000016128.1">
    <property type="protein sequence ID" value="ENSGWIP00000014602.1"/>
    <property type="gene ID" value="ENSGWIG00000008226.1"/>
</dbReference>
<dbReference type="InterPro" id="IPR027881">
    <property type="entry name" value="SOGA_CC"/>
</dbReference>
<dbReference type="InterPro" id="IPR049885">
    <property type="entry name" value="MTCL1-3"/>
</dbReference>
<dbReference type="PANTHER" id="PTHR15742:SF1">
    <property type="entry name" value="PROTEIN SOGA1"/>
    <property type="match status" value="1"/>
</dbReference>
<dbReference type="PANTHER" id="PTHR15742">
    <property type="entry name" value="GIRDIN"/>
    <property type="match status" value="1"/>
</dbReference>
<comment type="subcellular location">
    <subcellularLocation>
        <location evidence="1">Membrane</location>
    </subcellularLocation>
</comment>
<dbReference type="AlphaFoldDB" id="A0A8C5E0P5"/>
<dbReference type="GO" id="GO:0010506">
    <property type="term" value="P:regulation of autophagy"/>
    <property type="evidence" value="ECO:0007669"/>
    <property type="project" value="InterPro"/>
</dbReference>
<evidence type="ECO:0000256" key="4">
    <source>
        <dbReference type="ARBA" id="ARBA00023136"/>
    </source>
</evidence>
<sequence>MSVEDNKIIKMSSMTKMVVTNKESVMHEIQHCLLQIISLFHMYATTKVYVTKITTITVTNHRKDGGFLLMIVEHVFKLFCPQDEVEELRCEMLEMCDMFQEDEVFQLQDLRRQLEQANKTCRILHYRLRKAERRSIRVAQTGQVDGEMVRSLEHDIKVAKSVSCRLYTELEEVQKKNAQLDWDNEALREKTQELEVVQQVLQTELEKVREVNATRSACTHTHDDSSDLKLQLHFAKEELALMCKKLTKLVLESETMREELNKYQAAFGDAEALPSSGHSREVEVKGHLKLVEEEAMLLSRRIVELEMENRGLRAEMNDLRMKTGARGEEEDEDGRDAEEQNGSLGGPGRSREEEEEGLTPGAVTSEQEKEKNEAEASSRGCDITREGPIGGEWDPSDPGEEKPLTTSRSMSTKDLQHLLQLREHSCILSSAIKLLTSNGPSTSTLCPSEGTRTKVDLSESLELLQAMLSAFIQRVETLLTEDESMGLCHDLCVRFGPSAHRGADITCSVADPLQSV</sequence>
<protein>
    <recommendedName>
        <fullName evidence="7">SOGA coiled-coil domain-containing protein</fullName>
    </recommendedName>
</protein>
<evidence type="ECO:0000256" key="6">
    <source>
        <dbReference type="SAM" id="MobiDB-lite"/>
    </source>
</evidence>
<keyword evidence="4" id="KW-0472">Membrane</keyword>
<dbReference type="GO" id="GO:0005615">
    <property type="term" value="C:extracellular space"/>
    <property type="evidence" value="ECO:0007669"/>
    <property type="project" value="InterPro"/>
</dbReference>
<feature type="domain" description="SOGA coiled-coil" evidence="7">
    <location>
        <begin position="224"/>
        <end position="312"/>
    </location>
</feature>
<evidence type="ECO:0000313" key="9">
    <source>
        <dbReference type="Proteomes" id="UP000694680"/>
    </source>
</evidence>
<dbReference type="Proteomes" id="UP000694680">
    <property type="component" value="Chromosome 7"/>
</dbReference>
<keyword evidence="9" id="KW-1185">Reference proteome</keyword>
<evidence type="ECO:0000256" key="1">
    <source>
        <dbReference type="ARBA" id="ARBA00004370"/>
    </source>
</evidence>
<evidence type="ECO:0000256" key="3">
    <source>
        <dbReference type="ARBA" id="ARBA00023054"/>
    </source>
</evidence>
<feature type="region of interest" description="Disordered" evidence="6">
    <location>
        <begin position="316"/>
        <end position="409"/>
    </location>
</feature>
<feature type="compositionally biased region" description="Basic and acidic residues" evidence="6">
    <location>
        <begin position="366"/>
        <end position="376"/>
    </location>
</feature>
<feature type="compositionally biased region" description="Basic and acidic residues" evidence="6">
    <location>
        <begin position="316"/>
        <end position="327"/>
    </location>
</feature>
<evidence type="ECO:0000313" key="8">
    <source>
        <dbReference type="Ensembl" id="ENSGWIP00000014602.1"/>
    </source>
</evidence>
<organism evidence="8 9">
    <name type="scientific">Gouania willdenowi</name>
    <name type="common">Blunt-snouted clingfish</name>
    <name type="synonym">Lepadogaster willdenowi</name>
    <dbReference type="NCBI Taxonomy" id="441366"/>
    <lineage>
        <taxon>Eukaryota</taxon>
        <taxon>Metazoa</taxon>
        <taxon>Chordata</taxon>
        <taxon>Craniata</taxon>
        <taxon>Vertebrata</taxon>
        <taxon>Euteleostomi</taxon>
        <taxon>Actinopterygii</taxon>
        <taxon>Neopterygii</taxon>
        <taxon>Teleostei</taxon>
        <taxon>Neoteleostei</taxon>
        <taxon>Acanthomorphata</taxon>
        <taxon>Ovalentaria</taxon>
        <taxon>Blenniimorphae</taxon>
        <taxon>Blenniiformes</taxon>
        <taxon>Gobiesocoidei</taxon>
        <taxon>Gobiesocidae</taxon>
        <taxon>Gobiesocinae</taxon>
        <taxon>Gouania</taxon>
    </lineage>
</organism>
<name>A0A8C5E0P5_GOUWI</name>
<feature type="coiled-coil region" evidence="5">
    <location>
        <begin position="100"/>
        <end position="134"/>
    </location>
</feature>
<keyword evidence="2" id="KW-0597">Phosphoprotein</keyword>
<accession>A0A8C5E0P5</accession>
<dbReference type="GO" id="GO:0016020">
    <property type="term" value="C:membrane"/>
    <property type="evidence" value="ECO:0007669"/>
    <property type="project" value="UniProtKB-SubCell"/>
</dbReference>
<keyword evidence="3 5" id="KW-0175">Coiled coil</keyword>